<evidence type="ECO:0000256" key="1">
    <source>
        <dbReference type="SAM" id="SignalP"/>
    </source>
</evidence>
<protein>
    <submittedName>
        <fullName evidence="2">Uncharacterized protein</fullName>
    </submittedName>
</protein>
<feature type="signal peptide" evidence="1">
    <location>
        <begin position="1"/>
        <end position="24"/>
    </location>
</feature>
<dbReference type="AlphaFoldDB" id="A0AA39M7P0"/>
<accession>A0AA39M7P0</accession>
<keyword evidence="3" id="KW-1185">Reference proteome</keyword>
<gene>
    <name evidence="2" type="ORF">QR680_008190</name>
</gene>
<evidence type="ECO:0000313" key="2">
    <source>
        <dbReference type="EMBL" id="KAK0423529.1"/>
    </source>
</evidence>
<organism evidence="2 3">
    <name type="scientific">Steinernema hermaphroditum</name>
    <dbReference type="NCBI Taxonomy" id="289476"/>
    <lineage>
        <taxon>Eukaryota</taxon>
        <taxon>Metazoa</taxon>
        <taxon>Ecdysozoa</taxon>
        <taxon>Nematoda</taxon>
        <taxon>Chromadorea</taxon>
        <taxon>Rhabditida</taxon>
        <taxon>Tylenchina</taxon>
        <taxon>Panagrolaimomorpha</taxon>
        <taxon>Strongyloidoidea</taxon>
        <taxon>Steinernematidae</taxon>
        <taxon>Steinernema</taxon>
    </lineage>
</organism>
<keyword evidence="1" id="KW-0732">Signal</keyword>
<sequence length="243" mass="28240">MSNFALKISLPLVALCVFWISVNATRSDDMVIANDFFYIRFSMRPKCSNSYNEHSSYDNWKDKTPSFHNHHVFRMWALRTAEHRKWLVINDTLPYFDFNQHKHKFPGAGLDITYEFMHPAPQVCEKPYTACERIDYLVFEIPKGAKAWFMYDSVEIYTPVAGPFKFEIEETGCPCKQFVRFSCKKATNSEGNFALVFNKTGIVGQLEVNNGSSVESTIKSNDNRKRALKWNTEWCSDDEQCTE</sequence>
<comment type="caution">
    <text evidence="2">The sequence shown here is derived from an EMBL/GenBank/DDBJ whole genome shotgun (WGS) entry which is preliminary data.</text>
</comment>
<reference evidence="2" key="1">
    <citation type="submission" date="2023-06" db="EMBL/GenBank/DDBJ databases">
        <title>Genomic analysis of the entomopathogenic nematode Steinernema hermaphroditum.</title>
        <authorList>
            <person name="Schwarz E.M."/>
            <person name="Heppert J.K."/>
            <person name="Baniya A."/>
            <person name="Schwartz H.T."/>
            <person name="Tan C.-H."/>
            <person name="Antoshechkin I."/>
            <person name="Sternberg P.W."/>
            <person name="Goodrich-Blair H."/>
            <person name="Dillman A.R."/>
        </authorList>
    </citation>
    <scope>NUCLEOTIDE SEQUENCE</scope>
    <source>
        <strain evidence="2">PS9179</strain>
        <tissue evidence="2">Whole animal</tissue>
    </source>
</reference>
<dbReference type="EMBL" id="JAUCMV010000001">
    <property type="protein sequence ID" value="KAK0423529.1"/>
    <property type="molecule type" value="Genomic_DNA"/>
</dbReference>
<name>A0AA39M7P0_9BILA</name>
<proteinExistence type="predicted"/>
<dbReference type="Proteomes" id="UP001175271">
    <property type="component" value="Unassembled WGS sequence"/>
</dbReference>
<evidence type="ECO:0000313" key="3">
    <source>
        <dbReference type="Proteomes" id="UP001175271"/>
    </source>
</evidence>
<feature type="chain" id="PRO_5041246669" evidence="1">
    <location>
        <begin position="25"/>
        <end position="243"/>
    </location>
</feature>